<keyword evidence="3" id="KW-0540">Nuclease</keyword>
<dbReference type="Ensembl" id="ENSBJAT00000009028.1">
    <property type="protein sequence ID" value="ENSBJAP00000008774.1"/>
    <property type="gene ID" value="ENSBJAG00000006058.1"/>
</dbReference>
<accession>A0A8C0AY16</accession>
<dbReference type="PANTHER" id="PTHR12415">
    <property type="entry name" value="TYROSYL-DNA PHOSPHODIESTERASE 1"/>
    <property type="match status" value="1"/>
</dbReference>
<keyword evidence="7" id="KW-0234">DNA repair</keyword>
<keyword evidence="11" id="KW-1185">Reference proteome</keyword>
<reference evidence="10" key="1">
    <citation type="submission" date="2025-08" db="UniProtKB">
        <authorList>
            <consortium name="Ensembl"/>
        </authorList>
    </citation>
    <scope>IDENTIFICATION</scope>
</reference>
<dbReference type="Proteomes" id="UP000694555">
    <property type="component" value="Unplaced"/>
</dbReference>
<evidence type="ECO:0000256" key="1">
    <source>
        <dbReference type="ARBA" id="ARBA00004123"/>
    </source>
</evidence>
<evidence type="ECO:0000256" key="4">
    <source>
        <dbReference type="ARBA" id="ARBA00022763"/>
    </source>
</evidence>
<evidence type="ECO:0008006" key="12">
    <source>
        <dbReference type="Google" id="ProtNLM"/>
    </source>
</evidence>
<evidence type="ECO:0000256" key="3">
    <source>
        <dbReference type="ARBA" id="ARBA00022722"/>
    </source>
</evidence>
<proteinExistence type="inferred from homology"/>
<dbReference type="PANTHER" id="PTHR12415:SF0">
    <property type="entry name" value="TYROSYL-DNA PHOSPHODIESTERASE 1"/>
    <property type="match status" value="1"/>
</dbReference>
<evidence type="ECO:0000313" key="11">
    <source>
        <dbReference type="Proteomes" id="UP000694555"/>
    </source>
</evidence>
<keyword evidence="4" id="KW-0227">DNA damage</keyword>
<evidence type="ECO:0000256" key="8">
    <source>
        <dbReference type="ARBA" id="ARBA00023242"/>
    </source>
</evidence>
<dbReference type="GO" id="GO:0003697">
    <property type="term" value="F:single-stranded DNA binding"/>
    <property type="evidence" value="ECO:0007669"/>
    <property type="project" value="TreeGrafter"/>
</dbReference>
<keyword evidence="8" id="KW-0539">Nucleus</keyword>
<protein>
    <recommendedName>
        <fullName evidence="12">Tyrosyl-DNA phosphodiesterase 1</fullName>
    </recommendedName>
</protein>
<sequence>MRPSPDFQKIAWFLVTSANLSKAAWGALEKNGTQLMIRSYELGVLFLPSAFGFDKGYFHVRGKVLSESNDSAIYFPVPYDLPPEQYGSKEITQSFDILQLTQKPRGVLWQCTINRGFGIFLTLTHLIHMEICGFHRECFQYSVTFHLLTLSLPHYLQDCLFLFFKL</sequence>
<comment type="similarity">
    <text evidence="2">Belongs to the tyrosyl-DNA phosphodiesterase family.</text>
</comment>
<dbReference type="GO" id="GO:0017005">
    <property type="term" value="F:3'-tyrosyl-DNA phosphodiesterase activity"/>
    <property type="evidence" value="ECO:0007669"/>
    <property type="project" value="TreeGrafter"/>
</dbReference>
<keyword evidence="5" id="KW-0378">Hydrolase</keyword>
<dbReference type="AlphaFoldDB" id="A0A8C0AY16"/>
<dbReference type="SUPFAM" id="SSF56024">
    <property type="entry name" value="Phospholipase D/nuclease"/>
    <property type="match status" value="1"/>
</dbReference>
<dbReference type="InterPro" id="IPR010347">
    <property type="entry name" value="Tdp1"/>
</dbReference>
<evidence type="ECO:0000256" key="6">
    <source>
        <dbReference type="ARBA" id="ARBA00022839"/>
    </source>
</evidence>
<dbReference type="Pfam" id="PF06087">
    <property type="entry name" value="Tyr-DNA_phospho"/>
    <property type="match status" value="1"/>
</dbReference>
<dbReference type="GO" id="GO:0003690">
    <property type="term" value="F:double-stranded DNA binding"/>
    <property type="evidence" value="ECO:0007669"/>
    <property type="project" value="TreeGrafter"/>
</dbReference>
<evidence type="ECO:0000256" key="7">
    <source>
        <dbReference type="ARBA" id="ARBA00023204"/>
    </source>
</evidence>
<dbReference type="GO" id="GO:0004527">
    <property type="term" value="F:exonuclease activity"/>
    <property type="evidence" value="ECO:0007669"/>
    <property type="project" value="UniProtKB-KW"/>
</dbReference>
<dbReference type="Gene3D" id="3.30.870.10">
    <property type="entry name" value="Endonuclease Chain A"/>
    <property type="match status" value="1"/>
</dbReference>
<evidence type="ECO:0000256" key="5">
    <source>
        <dbReference type="ARBA" id="ARBA00022801"/>
    </source>
</evidence>
<organism evidence="10 11">
    <name type="scientific">Buteo japonicus</name>
    <dbReference type="NCBI Taxonomy" id="224669"/>
    <lineage>
        <taxon>Eukaryota</taxon>
        <taxon>Metazoa</taxon>
        <taxon>Chordata</taxon>
        <taxon>Craniata</taxon>
        <taxon>Vertebrata</taxon>
        <taxon>Euteleostomi</taxon>
        <taxon>Archelosauria</taxon>
        <taxon>Archosauria</taxon>
        <taxon>Dinosauria</taxon>
        <taxon>Saurischia</taxon>
        <taxon>Theropoda</taxon>
        <taxon>Coelurosauria</taxon>
        <taxon>Aves</taxon>
        <taxon>Neognathae</taxon>
        <taxon>Neoaves</taxon>
        <taxon>Telluraves</taxon>
        <taxon>Accipitrimorphae</taxon>
        <taxon>Accipitriformes</taxon>
        <taxon>Accipitridae</taxon>
        <taxon>Accipitrinae</taxon>
        <taxon>Buteo</taxon>
    </lineage>
</organism>
<evidence type="ECO:0000256" key="2">
    <source>
        <dbReference type="ARBA" id="ARBA00010205"/>
    </source>
</evidence>
<dbReference type="GO" id="GO:0006281">
    <property type="term" value="P:DNA repair"/>
    <property type="evidence" value="ECO:0007669"/>
    <property type="project" value="UniProtKB-KW"/>
</dbReference>
<reference evidence="10" key="2">
    <citation type="submission" date="2025-09" db="UniProtKB">
        <authorList>
            <consortium name="Ensembl"/>
        </authorList>
    </citation>
    <scope>IDENTIFICATION</scope>
</reference>
<comment type="subcellular location">
    <subcellularLocation>
        <location evidence="1">Nucleus</location>
    </subcellularLocation>
</comment>
<evidence type="ECO:0000256" key="9">
    <source>
        <dbReference type="PIRSR" id="PIRSR610347-3"/>
    </source>
</evidence>
<evidence type="ECO:0000313" key="10">
    <source>
        <dbReference type="Ensembl" id="ENSBJAP00000008774.1"/>
    </source>
</evidence>
<name>A0A8C0AY16_9AVES</name>
<keyword evidence="6" id="KW-0269">Exonuclease</keyword>
<feature type="site" description="Interaction with DNA" evidence="9">
    <location>
        <position position="21"/>
    </location>
</feature>
<dbReference type="GO" id="GO:0005634">
    <property type="term" value="C:nucleus"/>
    <property type="evidence" value="ECO:0007669"/>
    <property type="project" value="UniProtKB-SubCell"/>
</dbReference>